<keyword evidence="11" id="KW-1185">Reference proteome</keyword>
<keyword evidence="2" id="KW-0479">Metal-binding</keyword>
<feature type="compositionally biased region" description="Basic and acidic residues" evidence="8">
    <location>
        <begin position="711"/>
        <end position="720"/>
    </location>
</feature>
<dbReference type="Proteomes" id="UP000006039">
    <property type="component" value="Unassembled WGS sequence"/>
</dbReference>
<organism evidence="9">
    <name type="scientific">Gaeumannomyces tritici (strain R3-111a-1)</name>
    <name type="common">Wheat and barley take-all root rot fungus</name>
    <name type="synonym">Gaeumannomyces graminis var. tritici</name>
    <dbReference type="NCBI Taxonomy" id="644352"/>
    <lineage>
        <taxon>Eukaryota</taxon>
        <taxon>Fungi</taxon>
        <taxon>Dikarya</taxon>
        <taxon>Ascomycota</taxon>
        <taxon>Pezizomycotina</taxon>
        <taxon>Sordariomycetes</taxon>
        <taxon>Sordariomycetidae</taxon>
        <taxon>Magnaporthales</taxon>
        <taxon>Magnaporthaceae</taxon>
        <taxon>Gaeumannomyces</taxon>
    </lineage>
</organism>
<dbReference type="AlphaFoldDB" id="J3PEG7"/>
<keyword evidence="3" id="KW-0809">Transit peptide</keyword>
<dbReference type="SUPFAM" id="SSF53335">
    <property type="entry name" value="S-adenosyl-L-methionine-dependent methyltransferases"/>
    <property type="match status" value="1"/>
</dbReference>
<comment type="subcellular location">
    <subcellularLocation>
        <location evidence="1">Mitochondrion</location>
    </subcellularLocation>
</comment>
<dbReference type="GeneID" id="20352356"/>
<evidence type="ECO:0000256" key="2">
    <source>
        <dbReference type="ARBA" id="ARBA00022723"/>
    </source>
</evidence>
<dbReference type="GO" id="GO:0046872">
    <property type="term" value="F:metal ion binding"/>
    <property type="evidence" value="ECO:0007669"/>
    <property type="project" value="UniProtKB-KW"/>
</dbReference>
<dbReference type="GO" id="GO:0003735">
    <property type="term" value="F:structural constituent of ribosome"/>
    <property type="evidence" value="ECO:0007669"/>
    <property type="project" value="TreeGrafter"/>
</dbReference>
<reference evidence="10" key="5">
    <citation type="submission" date="2018-04" db="UniProtKB">
        <authorList>
            <consortium name="EnsemblFungi"/>
        </authorList>
    </citation>
    <scope>IDENTIFICATION</scope>
    <source>
        <strain evidence="10">R3-111a-1</strain>
    </source>
</reference>
<dbReference type="PANTHER" id="PTHR13184">
    <property type="entry name" value="37S RIBOSOMAL PROTEIN S22"/>
    <property type="match status" value="1"/>
</dbReference>
<dbReference type="GO" id="GO:0051536">
    <property type="term" value="F:iron-sulfur cluster binding"/>
    <property type="evidence" value="ECO:0007669"/>
    <property type="project" value="UniProtKB-KW"/>
</dbReference>
<feature type="region of interest" description="Disordered" evidence="8">
    <location>
        <begin position="47"/>
        <end position="85"/>
    </location>
</feature>
<dbReference type="HOGENOM" id="CLU_007075_0_0_1"/>
<dbReference type="RefSeq" id="XP_009228053.1">
    <property type="nucleotide sequence ID" value="XM_009229789.1"/>
</dbReference>
<dbReference type="GO" id="GO:0006412">
    <property type="term" value="P:translation"/>
    <property type="evidence" value="ECO:0007669"/>
    <property type="project" value="InterPro"/>
</dbReference>
<gene>
    <name evidence="10" type="primary">20352356</name>
    <name evidence="9" type="ORF">GGTG_11898</name>
</gene>
<evidence type="ECO:0000256" key="3">
    <source>
        <dbReference type="ARBA" id="ARBA00022946"/>
    </source>
</evidence>
<dbReference type="EnsemblFungi" id="EJT70875">
    <property type="protein sequence ID" value="EJT70875"/>
    <property type="gene ID" value="GGTG_11898"/>
</dbReference>
<feature type="compositionally biased region" description="Polar residues" evidence="8">
    <location>
        <begin position="58"/>
        <end position="70"/>
    </location>
</feature>
<evidence type="ECO:0000256" key="6">
    <source>
        <dbReference type="ARBA" id="ARBA00023128"/>
    </source>
</evidence>
<reference evidence="10" key="4">
    <citation type="journal article" date="2015" name="G3 (Bethesda)">
        <title>Genome sequences of three phytopathogenic species of the Magnaporthaceae family of fungi.</title>
        <authorList>
            <person name="Okagaki L.H."/>
            <person name="Nunes C.C."/>
            <person name="Sailsbery J."/>
            <person name="Clay B."/>
            <person name="Brown D."/>
            <person name="John T."/>
            <person name="Oh Y."/>
            <person name="Young N."/>
            <person name="Fitzgerald M."/>
            <person name="Haas B.J."/>
            <person name="Zeng Q."/>
            <person name="Young S."/>
            <person name="Adiconis X."/>
            <person name="Fan L."/>
            <person name="Levin J.Z."/>
            <person name="Mitchell T.K."/>
            <person name="Okubara P.A."/>
            <person name="Farman M.L."/>
            <person name="Kohn L.M."/>
            <person name="Birren B."/>
            <person name="Ma L.-J."/>
            <person name="Dean R.A."/>
        </authorList>
    </citation>
    <scope>NUCLEOTIDE SEQUENCE</scope>
    <source>
        <strain evidence="10">R3-111a-1</strain>
    </source>
</reference>
<proteinExistence type="predicted"/>
<dbReference type="OrthoDB" id="421327at2759"/>
<evidence type="ECO:0000256" key="1">
    <source>
        <dbReference type="ARBA" id="ARBA00004173"/>
    </source>
</evidence>
<feature type="region of interest" description="Disordered" evidence="8">
    <location>
        <begin position="688"/>
        <end position="752"/>
    </location>
</feature>
<keyword evidence="4" id="KW-0408">Iron</keyword>
<evidence type="ECO:0000256" key="8">
    <source>
        <dbReference type="SAM" id="MobiDB-lite"/>
    </source>
</evidence>
<accession>J3PEG7</accession>
<feature type="region of interest" description="Disordered" evidence="8">
    <location>
        <begin position="871"/>
        <end position="935"/>
    </location>
</feature>
<evidence type="ECO:0000256" key="5">
    <source>
        <dbReference type="ARBA" id="ARBA00023014"/>
    </source>
</evidence>
<dbReference type="Pfam" id="PF09243">
    <property type="entry name" value="Rsm22"/>
    <property type="match status" value="2"/>
</dbReference>
<name>J3PEG7_GAET3</name>
<dbReference type="GO" id="GO:0005763">
    <property type="term" value="C:mitochondrial small ribosomal subunit"/>
    <property type="evidence" value="ECO:0007669"/>
    <property type="project" value="TreeGrafter"/>
</dbReference>
<reference evidence="9" key="3">
    <citation type="submission" date="2010-09" db="EMBL/GenBank/DDBJ databases">
        <title>Annotation of Gaeumannomyces graminis var. tritici R3-111a-1.</title>
        <authorList>
            <consortium name="The Broad Institute Genome Sequencing Platform"/>
            <person name="Ma L.-J."/>
            <person name="Dead R."/>
            <person name="Young S.K."/>
            <person name="Zeng Q."/>
            <person name="Gargeya S."/>
            <person name="Fitzgerald M."/>
            <person name="Haas B."/>
            <person name="Abouelleil A."/>
            <person name="Alvarado L."/>
            <person name="Arachchi H.M."/>
            <person name="Berlin A."/>
            <person name="Brown A."/>
            <person name="Chapman S.B."/>
            <person name="Chen Z."/>
            <person name="Dunbar C."/>
            <person name="Freedman E."/>
            <person name="Gearin G."/>
            <person name="Gellesch M."/>
            <person name="Goldberg J."/>
            <person name="Griggs A."/>
            <person name="Gujja S."/>
            <person name="Heiman D."/>
            <person name="Howarth C."/>
            <person name="Larson L."/>
            <person name="Lui A."/>
            <person name="MacDonald P.J.P."/>
            <person name="Mehta T."/>
            <person name="Montmayeur A."/>
            <person name="Murphy C."/>
            <person name="Neiman D."/>
            <person name="Pearson M."/>
            <person name="Priest M."/>
            <person name="Roberts A."/>
            <person name="Saif S."/>
            <person name="Shea T."/>
            <person name="Shenoy N."/>
            <person name="Sisk P."/>
            <person name="Stolte C."/>
            <person name="Sykes S."/>
            <person name="Yandava C."/>
            <person name="Wortman J."/>
            <person name="Nusbaum C."/>
            <person name="Birren B."/>
        </authorList>
    </citation>
    <scope>NUCLEOTIDE SEQUENCE</scope>
    <source>
        <strain evidence="9">R3-111a-1</strain>
    </source>
</reference>
<evidence type="ECO:0008006" key="12">
    <source>
        <dbReference type="Google" id="ProtNLM"/>
    </source>
</evidence>
<evidence type="ECO:0000256" key="7">
    <source>
        <dbReference type="ARBA" id="ARBA00045681"/>
    </source>
</evidence>
<dbReference type="GO" id="GO:0008168">
    <property type="term" value="F:methyltransferase activity"/>
    <property type="evidence" value="ECO:0007669"/>
    <property type="project" value="InterPro"/>
</dbReference>
<evidence type="ECO:0000313" key="10">
    <source>
        <dbReference type="EnsemblFungi" id="EJT70875"/>
    </source>
</evidence>
<keyword evidence="5" id="KW-0411">Iron-sulfur</keyword>
<feature type="compositionally biased region" description="Basic and acidic residues" evidence="8">
    <location>
        <begin position="71"/>
        <end position="85"/>
    </location>
</feature>
<evidence type="ECO:0000313" key="9">
    <source>
        <dbReference type="EMBL" id="EJT70875.1"/>
    </source>
</evidence>
<reference evidence="9" key="2">
    <citation type="submission" date="2010-07" db="EMBL/GenBank/DDBJ databases">
        <authorList>
            <consortium name="The Broad Institute Genome Sequencing Platform"/>
            <consortium name="Broad Institute Genome Sequencing Center for Infectious Disease"/>
            <person name="Ma L.-J."/>
            <person name="Dead R."/>
            <person name="Young S."/>
            <person name="Zeng Q."/>
            <person name="Koehrsen M."/>
            <person name="Alvarado L."/>
            <person name="Berlin A."/>
            <person name="Chapman S.B."/>
            <person name="Chen Z."/>
            <person name="Freedman E."/>
            <person name="Gellesch M."/>
            <person name="Goldberg J."/>
            <person name="Griggs A."/>
            <person name="Gujja S."/>
            <person name="Heilman E.R."/>
            <person name="Heiman D."/>
            <person name="Hepburn T."/>
            <person name="Howarth C."/>
            <person name="Jen D."/>
            <person name="Larson L."/>
            <person name="Mehta T."/>
            <person name="Neiman D."/>
            <person name="Pearson M."/>
            <person name="Roberts A."/>
            <person name="Saif S."/>
            <person name="Shea T."/>
            <person name="Shenoy N."/>
            <person name="Sisk P."/>
            <person name="Stolte C."/>
            <person name="Sykes S."/>
            <person name="Walk T."/>
            <person name="White J."/>
            <person name="Yandava C."/>
            <person name="Haas B."/>
            <person name="Nusbaum C."/>
            <person name="Birren B."/>
        </authorList>
    </citation>
    <scope>NUCLEOTIDE SEQUENCE</scope>
    <source>
        <strain evidence="9">R3-111a-1</strain>
    </source>
</reference>
<dbReference type="InterPro" id="IPR015324">
    <property type="entry name" value="Ribosomal_Rsm22-like"/>
</dbReference>
<reference evidence="11" key="1">
    <citation type="submission" date="2010-07" db="EMBL/GenBank/DDBJ databases">
        <title>The genome sequence of Gaeumannomyces graminis var. tritici strain R3-111a-1.</title>
        <authorList>
            <consortium name="The Broad Institute Genome Sequencing Platform"/>
            <person name="Ma L.-J."/>
            <person name="Dead R."/>
            <person name="Young S."/>
            <person name="Zeng Q."/>
            <person name="Koehrsen M."/>
            <person name="Alvarado L."/>
            <person name="Berlin A."/>
            <person name="Chapman S.B."/>
            <person name="Chen Z."/>
            <person name="Freedman E."/>
            <person name="Gellesch M."/>
            <person name="Goldberg J."/>
            <person name="Griggs A."/>
            <person name="Gujja S."/>
            <person name="Heilman E.R."/>
            <person name="Heiman D."/>
            <person name="Hepburn T."/>
            <person name="Howarth C."/>
            <person name="Jen D."/>
            <person name="Larson L."/>
            <person name="Mehta T."/>
            <person name="Neiman D."/>
            <person name="Pearson M."/>
            <person name="Roberts A."/>
            <person name="Saif S."/>
            <person name="Shea T."/>
            <person name="Shenoy N."/>
            <person name="Sisk P."/>
            <person name="Stolte C."/>
            <person name="Sykes S."/>
            <person name="Walk T."/>
            <person name="White J."/>
            <person name="Yandava C."/>
            <person name="Haas B."/>
            <person name="Nusbaum C."/>
            <person name="Birren B."/>
        </authorList>
    </citation>
    <scope>NUCLEOTIDE SEQUENCE [LARGE SCALE GENOMIC DNA]</scope>
    <source>
        <strain evidence="11">R3-111a-1</strain>
    </source>
</reference>
<evidence type="ECO:0000256" key="4">
    <source>
        <dbReference type="ARBA" id="ARBA00023004"/>
    </source>
</evidence>
<evidence type="ECO:0000313" key="11">
    <source>
        <dbReference type="Proteomes" id="UP000006039"/>
    </source>
</evidence>
<sequence length="935" mass="103905">MLTARRIGGPCSRCRQDLLHLFEYGFVGPSAVRRAPAHAGFAPLRSFHASRSRKPSPQLAQQRPFSTTKPSARDATPDASQDPKDIETIVRQAKALFGDTLPKDYLSPEEYKVYERLFGAPLRETTPQDVGIPFKNETSGPILLREAPNGTLEEVEYDYDPSTNPEALEENEELDQEEEDIFISDEQLELEEDDADVEVMGADLLAAEAIRDDLPTDPRLDYMDVIAKNEREYDALLKLKADFEAASLQAIEEEERQRIIEAEAQATGSEGEVDFAELSHEELERLAYRDQIVEEWEQFDDGIKAHELTVEGRFRTSPATIQIPKQDFVQPITELLKRTDPTHLKEGAEAAFGGRGLPFSARIPHNMLDVKQIGISLQANQGHMSEIEADAYIATVLPTVYATATSILVEVRKRLGTEWLRDLLRKNDGLGPRVLDAGAAGASMLAWQHVVRAEWEAMKSEGEALADSEAPLGKRTVLVGSNFLRHRVSTLFENTTFLPRLPDYLHSAENVERQLDAPAEPRQRKTYDVIVVSHMLMAQAKQYRRKELIDNLWAHLNPDGGVLVVLEKGHPRGFEAVADVRQRMLDEFIVAPGEKYNPEDQMEPENDGSGNKPKVVRRIKEPGMIIAPCTNHTKCPMYPRPGYTHGRKDFCHFGQRFIRPPFFQRILGESHANHEDVSFSYLALRRGGHRDPRGPADAMGDPAGPWQGKAAADRAHRGYGESEEAEAEVGSDGVPQRPSMLSLPRNIRPPLKGRGHVTMDVCTPAGALERWTVPKSLGKQAYHDARKVRWGDLWALGAKQREARTPRLGRPGAELLTDLANPLGPGKGDGGVRARRALEDAGSGEYGGGKRKPRVIDVDLASSGAIAGASERIPRNLRRPAERRTRGGRDAAKKELVESIQADLDDEDSVDGPTLKVRKGRDGRRRGGEDPDDGM</sequence>
<keyword evidence="6" id="KW-0496">Mitochondrion</keyword>
<feature type="compositionally biased region" description="Basic and acidic residues" evidence="8">
    <location>
        <begin position="879"/>
        <end position="897"/>
    </location>
</feature>
<dbReference type="PANTHER" id="PTHR13184:SF5">
    <property type="entry name" value="METHYLTRANSFERASE-LIKE PROTEIN 17, MITOCHONDRIAL"/>
    <property type="match status" value="1"/>
</dbReference>
<dbReference type="InterPro" id="IPR052571">
    <property type="entry name" value="Mt_RNA_Methyltransferase"/>
</dbReference>
<dbReference type="eggNOG" id="KOG2539">
    <property type="taxonomic scope" value="Eukaryota"/>
</dbReference>
<dbReference type="EMBL" id="GL385401">
    <property type="protein sequence ID" value="EJT70875.1"/>
    <property type="molecule type" value="Genomic_DNA"/>
</dbReference>
<dbReference type="InterPro" id="IPR029063">
    <property type="entry name" value="SAM-dependent_MTases_sf"/>
</dbReference>
<comment type="function">
    <text evidence="7">Mitochondrial ribosome (mitoribosome) assembly factor. Binds at the interface of the head and body domains of the mitochondrial small ribosomal subunit (mt-SSU), occluding the mRNA channel and preventing compaction of the head domain towards the body. Probable inactive methyltransferase: retains the characteristic folding and ability to bind S-adenosyl-L-methionine, but it probably lost its methyltransferase activity.</text>
</comment>
<dbReference type="VEuPathDB" id="FungiDB:GGTG_11898"/>
<protein>
    <recommendedName>
        <fullName evidence="12">37S ribosomal protein Rsm22</fullName>
    </recommendedName>
</protein>
<dbReference type="STRING" id="644352.J3PEG7"/>